<evidence type="ECO:0000313" key="2">
    <source>
        <dbReference type="Proteomes" id="UP000609802"/>
    </source>
</evidence>
<name>A0ABQ3J617_9RHOB</name>
<evidence type="ECO:0008006" key="3">
    <source>
        <dbReference type="Google" id="ProtNLM"/>
    </source>
</evidence>
<dbReference type="RefSeq" id="WP_191287186.1">
    <property type="nucleotide sequence ID" value="NZ_BNCH01000007.1"/>
</dbReference>
<dbReference type="EMBL" id="BNCH01000007">
    <property type="protein sequence ID" value="GHF05239.1"/>
    <property type="molecule type" value="Genomic_DNA"/>
</dbReference>
<dbReference type="Proteomes" id="UP000609802">
    <property type="component" value="Unassembled WGS sequence"/>
</dbReference>
<comment type="caution">
    <text evidence="1">The sequence shown here is derived from an EMBL/GenBank/DDBJ whole genome shotgun (WGS) entry which is preliminary data.</text>
</comment>
<protein>
    <recommendedName>
        <fullName evidence="3">Sulfotransferase family protein</fullName>
    </recommendedName>
</protein>
<proteinExistence type="predicted"/>
<dbReference type="Gene3D" id="3.40.50.300">
    <property type="entry name" value="P-loop containing nucleotide triphosphate hydrolases"/>
    <property type="match status" value="1"/>
</dbReference>
<organism evidence="1 2">
    <name type="scientific">Aliiroseovarius zhejiangensis</name>
    <dbReference type="NCBI Taxonomy" id="1632025"/>
    <lineage>
        <taxon>Bacteria</taxon>
        <taxon>Pseudomonadati</taxon>
        <taxon>Pseudomonadota</taxon>
        <taxon>Alphaproteobacteria</taxon>
        <taxon>Rhodobacterales</taxon>
        <taxon>Paracoccaceae</taxon>
        <taxon>Aliiroseovarius</taxon>
    </lineage>
</organism>
<sequence>MNKVSPIIAFVHVPKTAGSTVNHYLARSRAPGQAHVESLFSQSHKIREKIAGYDWVSGHVPFPKMRATLTRVTFRHIHFFTAIRAPDAQVMSHFNWLIEIRKRGRSFYNAHPPQIKEISERIRAADTSDPRQIIDLLHGSRQLFLNFQSQMVLGKRHPTTSLDELEQRLRVYELIATEATLPTLIERVSGQAYQPKKRKNVSPYHFPKDVFQDQRLLEFLHEENACDFALYDFVQSRSAEQNIR</sequence>
<dbReference type="InterPro" id="IPR027417">
    <property type="entry name" value="P-loop_NTPase"/>
</dbReference>
<keyword evidence="2" id="KW-1185">Reference proteome</keyword>
<reference evidence="2" key="1">
    <citation type="journal article" date="2019" name="Int. J. Syst. Evol. Microbiol.">
        <title>The Global Catalogue of Microorganisms (GCM) 10K type strain sequencing project: providing services to taxonomists for standard genome sequencing and annotation.</title>
        <authorList>
            <consortium name="The Broad Institute Genomics Platform"/>
            <consortium name="The Broad Institute Genome Sequencing Center for Infectious Disease"/>
            <person name="Wu L."/>
            <person name="Ma J."/>
        </authorList>
    </citation>
    <scope>NUCLEOTIDE SEQUENCE [LARGE SCALE GENOMIC DNA]</scope>
    <source>
        <strain evidence="2">KCTC 42443</strain>
    </source>
</reference>
<evidence type="ECO:0000313" key="1">
    <source>
        <dbReference type="EMBL" id="GHF05239.1"/>
    </source>
</evidence>
<accession>A0ABQ3J617</accession>
<gene>
    <name evidence="1" type="ORF">GCM10016455_28140</name>
</gene>